<dbReference type="CDD" id="cd06579">
    <property type="entry name" value="TM_PBP1_transp_AraH_like"/>
    <property type="match status" value="1"/>
</dbReference>
<keyword evidence="2" id="KW-1003">Cell membrane</keyword>
<dbReference type="Proteomes" id="UP000269019">
    <property type="component" value="Chromosome"/>
</dbReference>
<protein>
    <submittedName>
        <fullName evidence="8">Autoinducer 2 import system permease protein LsrD</fullName>
    </submittedName>
</protein>
<evidence type="ECO:0000256" key="2">
    <source>
        <dbReference type="ARBA" id="ARBA00022475"/>
    </source>
</evidence>
<organism evidence="8 9">
    <name type="scientific">Corynebacterium choanae</name>
    <dbReference type="NCBI Taxonomy" id="1862358"/>
    <lineage>
        <taxon>Bacteria</taxon>
        <taxon>Bacillati</taxon>
        <taxon>Actinomycetota</taxon>
        <taxon>Actinomycetes</taxon>
        <taxon>Mycobacteriales</taxon>
        <taxon>Corynebacteriaceae</taxon>
        <taxon>Corynebacterium</taxon>
    </lineage>
</organism>
<evidence type="ECO:0000256" key="3">
    <source>
        <dbReference type="ARBA" id="ARBA00022692"/>
    </source>
</evidence>
<feature type="compositionally biased region" description="Polar residues" evidence="6">
    <location>
        <begin position="1"/>
        <end position="25"/>
    </location>
</feature>
<feature type="transmembrane region" description="Helical" evidence="7">
    <location>
        <begin position="200"/>
        <end position="227"/>
    </location>
</feature>
<feature type="region of interest" description="Disordered" evidence="6">
    <location>
        <begin position="1"/>
        <end position="30"/>
    </location>
</feature>
<feature type="transmembrane region" description="Helical" evidence="7">
    <location>
        <begin position="161"/>
        <end position="180"/>
    </location>
</feature>
<comment type="subcellular location">
    <subcellularLocation>
        <location evidence="1">Cell membrane</location>
        <topology evidence="1">Multi-pass membrane protein</topology>
    </subcellularLocation>
</comment>
<dbReference type="Pfam" id="PF02653">
    <property type="entry name" value="BPD_transp_2"/>
    <property type="match status" value="1"/>
</dbReference>
<evidence type="ECO:0000313" key="8">
    <source>
        <dbReference type="EMBL" id="AZA13224.1"/>
    </source>
</evidence>
<feature type="transmembrane region" description="Helical" evidence="7">
    <location>
        <begin position="46"/>
        <end position="63"/>
    </location>
</feature>
<feature type="transmembrane region" description="Helical" evidence="7">
    <location>
        <begin position="346"/>
        <end position="365"/>
    </location>
</feature>
<evidence type="ECO:0000256" key="4">
    <source>
        <dbReference type="ARBA" id="ARBA00022989"/>
    </source>
</evidence>
<feature type="transmembrane region" description="Helical" evidence="7">
    <location>
        <begin position="106"/>
        <end position="128"/>
    </location>
</feature>
<dbReference type="GO" id="GO:0022857">
    <property type="term" value="F:transmembrane transporter activity"/>
    <property type="evidence" value="ECO:0007669"/>
    <property type="project" value="InterPro"/>
</dbReference>
<dbReference type="PANTHER" id="PTHR32196">
    <property type="entry name" value="ABC TRANSPORTER PERMEASE PROTEIN YPHD-RELATED-RELATED"/>
    <property type="match status" value="1"/>
</dbReference>
<keyword evidence="3 7" id="KW-0812">Transmembrane</keyword>
<dbReference type="KEGG" id="ccho:CCHOA_04075"/>
<dbReference type="EMBL" id="CP033896">
    <property type="protein sequence ID" value="AZA13224.1"/>
    <property type="molecule type" value="Genomic_DNA"/>
</dbReference>
<keyword evidence="9" id="KW-1185">Reference proteome</keyword>
<name>A0A3G6JB31_9CORY</name>
<feature type="transmembrane region" description="Helical" evidence="7">
    <location>
        <begin position="134"/>
        <end position="154"/>
    </location>
</feature>
<feature type="transmembrane region" description="Helical" evidence="7">
    <location>
        <begin position="286"/>
        <end position="308"/>
    </location>
</feature>
<accession>A0A3G6JB31</accession>
<gene>
    <name evidence="8" type="primary">lsrD</name>
    <name evidence="8" type="ORF">CCHOA_04075</name>
</gene>
<sequence length="373" mass="38448">MRTRNQSHAANTVSSSPGTMQQNTRPGRPAMPVSRKIQQLLLQERAASLSVLTLLLVVLFWLLGRGGYLFAPFDLPYMASSLQAFVPLVILGLAEMFVITSGRGGIDLSVGAMVSLAGVVFGHCVQTWELPLALSALIAIIAGALFGGCNGLLIGYFRFPALIATLATSYIYASLAMVASHQAPISGAKVAATNALTANIPLGGGILLPLQALTFFIPTMVVCWLLLEKTSWGRSLLAVGTNDVAATYAAHNVNGVRASAYLLSGTLCGLAAVVNVAQFASARPDAGTAGNGMVLPAITIAVLGGVLIQGGFGRVSGVVVGALLITWLNAGLLIGLQGSAGPRTQLLALGAVLLASIIVNNIAIAKARRIPDK</sequence>
<dbReference type="GO" id="GO:0005886">
    <property type="term" value="C:plasma membrane"/>
    <property type="evidence" value="ECO:0007669"/>
    <property type="project" value="UniProtKB-SubCell"/>
</dbReference>
<reference evidence="8 9" key="1">
    <citation type="submission" date="2018-11" db="EMBL/GenBank/DDBJ databases">
        <authorList>
            <person name="Kleinhagauer T."/>
            <person name="Glaeser S.P."/>
            <person name="Spergser J."/>
            <person name="Ruckert C."/>
            <person name="Kaempfer P."/>
            <person name="Busse H.-J."/>
        </authorList>
    </citation>
    <scope>NUCLEOTIDE SEQUENCE [LARGE SCALE GENOMIC DNA]</scope>
    <source>
        <strain evidence="8 9">200CH</strain>
    </source>
</reference>
<dbReference type="InterPro" id="IPR001851">
    <property type="entry name" value="ABC_transp_permease"/>
</dbReference>
<feature type="transmembrane region" description="Helical" evidence="7">
    <location>
        <begin position="315"/>
        <end position="334"/>
    </location>
</feature>
<evidence type="ECO:0000313" key="9">
    <source>
        <dbReference type="Proteomes" id="UP000269019"/>
    </source>
</evidence>
<evidence type="ECO:0000256" key="1">
    <source>
        <dbReference type="ARBA" id="ARBA00004651"/>
    </source>
</evidence>
<keyword evidence="4 7" id="KW-1133">Transmembrane helix</keyword>
<feature type="transmembrane region" description="Helical" evidence="7">
    <location>
        <begin position="75"/>
        <end position="94"/>
    </location>
</feature>
<dbReference type="AlphaFoldDB" id="A0A3G6JB31"/>
<evidence type="ECO:0000256" key="5">
    <source>
        <dbReference type="ARBA" id="ARBA00023136"/>
    </source>
</evidence>
<proteinExistence type="predicted"/>
<feature type="transmembrane region" description="Helical" evidence="7">
    <location>
        <begin position="260"/>
        <end position="280"/>
    </location>
</feature>
<evidence type="ECO:0000256" key="7">
    <source>
        <dbReference type="SAM" id="Phobius"/>
    </source>
</evidence>
<evidence type="ECO:0000256" key="6">
    <source>
        <dbReference type="SAM" id="MobiDB-lite"/>
    </source>
</evidence>
<keyword evidence="5 7" id="KW-0472">Membrane</keyword>